<dbReference type="PIRSF" id="PIRSF019549">
    <property type="entry name" value="Peptidase_A25"/>
    <property type="match status" value="1"/>
</dbReference>
<sequence length="328" mass="35320">MDKERFYKDLNINLDLALEAHDVVRGTRGGEIPGVSLSEESFDNCTVKVVKVLDSKGSGIIGKPIGDYITIESESLRINNKALHADLSKVLSEQLKTIYPFKTEDDSVLIVGLGNWNATPDALGPQVVEKTMATRHLHGRVPEELTNGLRPVSVIAPGVLGITGIETAEIIKGIVEKTSPKALIVIDALAAGSVSRIGSTIQISNTGINPGSGVGNKRASINQDFMGVPVIAIGVPTVVNSSIIAKDIIDNFVDELKERPPLKELSKELNPPMLRIILDKVLNPYTNSLMVTPKEVDDLIRNTSQVIALALTDSLHPAMPEEVANYLQ</sequence>
<dbReference type="AlphaFoldDB" id="A0A1W1VJP0"/>
<dbReference type="HAMAP" id="MF_00626">
    <property type="entry name" value="Germination_prot"/>
    <property type="match status" value="1"/>
</dbReference>
<proteinExistence type="inferred from homology"/>
<dbReference type="STRING" id="656914.SAMN00017405_0051"/>
<dbReference type="GO" id="GO:0009847">
    <property type="term" value="P:spore germination"/>
    <property type="evidence" value="ECO:0007669"/>
    <property type="project" value="UniProtKB-UniRule"/>
</dbReference>
<comment type="function">
    <text evidence="4">Initiates the rapid degradation of small, acid-soluble proteins during spore germination.</text>
</comment>
<dbReference type="EC" id="3.4.24.78" evidence="4"/>
<evidence type="ECO:0000256" key="3">
    <source>
        <dbReference type="ARBA" id="ARBA00023145"/>
    </source>
</evidence>
<evidence type="ECO:0000256" key="1">
    <source>
        <dbReference type="ARBA" id="ARBA00022670"/>
    </source>
</evidence>
<dbReference type="Proteomes" id="UP000192731">
    <property type="component" value="Unassembled WGS sequence"/>
</dbReference>
<reference evidence="5 6" key="1">
    <citation type="submission" date="2017-04" db="EMBL/GenBank/DDBJ databases">
        <authorList>
            <person name="Afonso C.L."/>
            <person name="Miller P.J."/>
            <person name="Scott M.A."/>
            <person name="Spackman E."/>
            <person name="Goraichik I."/>
            <person name="Dimitrov K.M."/>
            <person name="Suarez D.L."/>
            <person name="Swayne D.E."/>
        </authorList>
    </citation>
    <scope>NUCLEOTIDE SEQUENCE [LARGE SCALE GENOMIC DNA]</scope>
    <source>
        <strain evidence="5 6">DSM 11270</strain>
    </source>
</reference>
<dbReference type="NCBIfam" id="TIGR01441">
    <property type="entry name" value="GPR"/>
    <property type="match status" value="1"/>
</dbReference>
<dbReference type="InterPro" id="IPR023430">
    <property type="entry name" value="Pept_HybD-like_dom_sf"/>
</dbReference>
<name>A0A1W1VJP0_DESTI</name>
<dbReference type="EMBL" id="FWWT01000022">
    <property type="protein sequence ID" value="SMB93548.1"/>
    <property type="molecule type" value="Genomic_DNA"/>
</dbReference>
<dbReference type="OrthoDB" id="9777293at2"/>
<dbReference type="GO" id="GO:0004222">
    <property type="term" value="F:metalloendopeptidase activity"/>
    <property type="evidence" value="ECO:0007669"/>
    <property type="project" value="UniProtKB-UniRule"/>
</dbReference>
<feature type="propeptide" id="PRO_5010750722" evidence="4">
    <location>
        <begin position="1"/>
        <end position="15"/>
    </location>
</feature>
<keyword evidence="3 4" id="KW-0865">Zymogen</keyword>
<dbReference type="GO" id="GO:0006508">
    <property type="term" value="P:proteolysis"/>
    <property type="evidence" value="ECO:0007669"/>
    <property type="project" value="UniProtKB-UniRule"/>
</dbReference>
<protein>
    <recommendedName>
        <fullName evidence="4">Germination protease</fullName>
        <ecNumber evidence="4">3.4.24.78</ecNumber>
    </recommendedName>
    <alternativeName>
        <fullName evidence="4">GPR endopeptidase</fullName>
    </alternativeName>
    <alternativeName>
        <fullName evidence="4">Germination proteinase</fullName>
    </alternativeName>
    <alternativeName>
        <fullName evidence="4">Spore protease</fullName>
    </alternativeName>
</protein>
<evidence type="ECO:0000256" key="4">
    <source>
        <dbReference type="HAMAP-Rule" id="MF_00626"/>
    </source>
</evidence>
<keyword evidence="1 4" id="KW-0645">Protease</keyword>
<dbReference type="SUPFAM" id="SSF53163">
    <property type="entry name" value="HybD-like"/>
    <property type="match status" value="1"/>
</dbReference>
<gene>
    <name evidence="4" type="primary">gpr</name>
    <name evidence="5" type="ORF">SAMN00017405_0051</name>
</gene>
<evidence type="ECO:0000313" key="5">
    <source>
        <dbReference type="EMBL" id="SMB93548.1"/>
    </source>
</evidence>
<organism evidence="5 6">
    <name type="scientific">Desulfonispora thiosulfatigenes DSM 11270</name>
    <dbReference type="NCBI Taxonomy" id="656914"/>
    <lineage>
        <taxon>Bacteria</taxon>
        <taxon>Bacillati</taxon>
        <taxon>Bacillota</taxon>
        <taxon>Clostridia</taxon>
        <taxon>Eubacteriales</taxon>
        <taxon>Peptococcaceae</taxon>
        <taxon>Desulfonispora</taxon>
    </lineage>
</organism>
<dbReference type="Gene3D" id="3.40.50.1450">
    <property type="entry name" value="HybD-like"/>
    <property type="match status" value="1"/>
</dbReference>
<comment type="PTM">
    <text evidence="4">Autoproteolytically processed. The inactive tetrameric zymogen termed p46 autoprocesses to a smaller form termed p41, which is active only during spore germination.</text>
</comment>
<accession>A0A1W1VJP0</accession>
<comment type="subunit">
    <text evidence="4">Homotetramer.</text>
</comment>
<dbReference type="InterPro" id="IPR005080">
    <property type="entry name" value="Peptidase_A25"/>
</dbReference>
<evidence type="ECO:0000256" key="2">
    <source>
        <dbReference type="ARBA" id="ARBA00022801"/>
    </source>
</evidence>
<keyword evidence="6" id="KW-1185">Reference proteome</keyword>
<comment type="similarity">
    <text evidence="4">Belongs to the peptidase A25 family.</text>
</comment>
<keyword evidence="2 4" id="KW-0378">Hydrolase</keyword>
<feature type="chain" id="PRO_5023453457" description="Germination protease" evidence="4">
    <location>
        <begin position="16"/>
        <end position="328"/>
    </location>
</feature>
<dbReference type="RefSeq" id="WP_084053853.1">
    <property type="nucleotide sequence ID" value="NZ_FWWT01000022.1"/>
</dbReference>
<evidence type="ECO:0000313" key="6">
    <source>
        <dbReference type="Proteomes" id="UP000192731"/>
    </source>
</evidence>
<comment type="catalytic activity">
    <reaction evidence="4">
        <text>Endopeptidase action with P4 Glu or Asp, P1 preferably Glu &gt; Asp, P1' hydrophobic and P2' Ala.</text>
        <dbReference type="EC" id="3.4.24.78"/>
    </reaction>
</comment>
<dbReference type="Pfam" id="PF03418">
    <property type="entry name" value="Peptidase_A25"/>
    <property type="match status" value="2"/>
</dbReference>